<comment type="subcellular location">
    <subcellularLocation>
        <location evidence="1 10">Cell outer membrane</location>
        <topology evidence="1 10">Multi-pass membrane protein</topology>
    </subcellularLocation>
</comment>
<evidence type="ECO:0000259" key="15">
    <source>
        <dbReference type="Pfam" id="PF07715"/>
    </source>
</evidence>
<keyword evidence="4 10" id="KW-1134">Transmembrane beta strand</keyword>
<gene>
    <name evidence="16" type="ORF">MasN3_11270</name>
</gene>
<feature type="domain" description="TonB-dependent receptor-like beta-barrel" evidence="14">
    <location>
        <begin position="326"/>
        <end position="676"/>
    </location>
</feature>
<evidence type="ECO:0000256" key="13">
    <source>
        <dbReference type="SAM" id="SignalP"/>
    </source>
</evidence>
<protein>
    <submittedName>
        <fullName evidence="16">Outer membrane protein</fullName>
    </submittedName>
</protein>
<evidence type="ECO:0000256" key="4">
    <source>
        <dbReference type="ARBA" id="ARBA00022452"/>
    </source>
</evidence>
<proteinExistence type="inferred from homology"/>
<dbReference type="InterPro" id="IPR012910">
    <property type="entry name" value="Plug_dom"/>
</dbReference>
<keyword evidence="3 10" id="KW-0813">Transport</keyword>
<dbReference type="InterPro" id="IPR036942">
    <property type="entry name" value="Beta-barrel_TonB_sf"/>
</dbReference>
<feature type="region of interest" description="Disordered" evidence="12">
    <location>
        <begin position="300"/>
        <end position="319"/>
    </location>
</feature>
<feature type="domain" description="TonB-dependent receptor plug" evidence="15">
    <location>
        <begin position="71"/>
        <end position="172"/>
    </location>
</feature>
<feature type="signal peptide" evidence="13">
    <location>
        <begin position="1"/>
        <end position="40"/>
    </location>
</feature>
<dbReference type="PANTHER" id="PTHR30069">
    <property type="entry name" value="TONB-DEPENDENT OUTER MEMBRANE RECEPTOR"/>
    <property type="match status" value="1"/>
</dbReference>
<feature type="chain" id="PRO_5046608902" evidence="13">
    <location>
        <begin position="41"/>
        <end position="707"/>
    </location>
</feature>
<dbReference type="EMBL" id="AP026966">
    <property type="protein sequence ID" value="BDT57633.1"/>
    <property type="molecule type" value="Genomic_DNA"/>
</dbReference>
<keyword evidence="8" id="KW-0675">Receptor</keyword>
<dbReference type="Gene3D" id="2.40.170.20">
    <property type="entry name" value="TonB-dependent receptor, beta-barrel domain"/>
    <property type="match status" value="1"/>
</dbReference>
<evidence type="ECO:0000256" key="11">
    <source>
        <dbReference type="RuleBase" id="RU003357"/>
    </source>
</evidence>
<evidence type="ECO:0000256" key="10">
    <source>
        <dbReference type="PROSITE-ProRule" id="PRU01360"/>
    </source>
</evidence>
<dbReference type="Pfam" id="PF07715">
    <property type="entry name" value="Plug"/>
    <property type="match status" value="1"/>
</dbReference>
<dbReference type="InterPro" id="IPR039426">
    <property type="entry name" value="TonB-dep_rcpt-like"/>
</dbReference>
<evidence type="ECO:0000256" key="2">
    <source>
        <dbReference type="ARBA" id="ARBA00009810"/>
    </source>
</evidence>
<comment type="similarity">
    <text evidence="2 10 11">Belongs to the TonB-dependent receptor family.</text>
</comment>
<dbReference type="PROSITE" id="PS52016">
    <property type="entry name" value="TONB_DEPENDENT_REC_3"/>
    <property type="match status" value="1"/>
</dbReference>
<keyword evidence="7 10" id="KW-0472">Membrane</keyword>
<evidence type="ECO:0000256" key="6">
    <source>
        <dbReference type="ARBA" id="ARBA00023077"/>
    </source>
</evidence>
<dbReference type="InterPro" id="IPR037066">
    <property type="entry name" value="Plug_dom_sf"/>
</dbReference>
<dbReference type="PANTHER" id="PTHR30069:SF40">
    <property type="entry name" value="TONB-DEPENDENT RECEPTOR NMB0964-RELATED"/>
    <property type="match status" value="1"/>
</dbReference>
<keyword evidence="13" id="KW-0732">Signal</keyword>
<evidence type="ECO:0000256" key="3">
    <source>
        <dbReference type="ARBA" id="ARBA00022448"/>
    </source>
</evidence>
<dbReference type="Pfam" id="PF00593">
    <property type="entry name" value="TonB_dep_Rec_b-barrel"/>
    <property type="match status" value="1"/>
</dbReference>
<evidence type="ECO:0000256" key="9">
    <source>
        <dbReference type="ARBA" id="ARBA00023237"/>
    </source>
</evidence>
<dbReference type="Gene3D" id="2.170.130.10">
    <property type="entry name" value="TonB-dependent receptor, plug domain"/>
    <property type="match status" value="1"/>
</dbReference>
<evidence type="ECO:0000256" key="7">
    <source>
        <dbReference type="ARBA" id="ARBA00023136"/>
    </source>
</evidence>
<keyword evidence="6 11" id="KW-0798">TonB box</keyword>
<evidence type="ECO:0000256" key="5">
    <source>
        <dbReference type="ARBA" id="ARBA00022692"/>
    </source>
</evidence>
<evidence type="ECO:0000313" key="16">
    <source>
        <dbReference type="EMBL" id="BDT57633.1"/>
    </source>
</evidence>
<dbReference type="InterPro" id="IPR000531">
    <property type="entry name" value="Beta-barrel_TonB"/>
</dbReference>
<dbReference type="SUPFAM" id="SSF56935">
    <property type="entry name" value="Porins"/>
    <property type="match status" value="1"/>
</dbReference>
<keyword evidence="5 10" id="KW-0812">Transmembrane</keyword>
<evidence type="ECO:0000313" key="17">
    <source>
        <dbReference type="Proteomes" id="UP001163336"/>
    </source>
</evidence>
<organism evidence="16 17">
    <name type="scientific">Massilia varians</name>
    <dbReference type="NCBI Taxonomy" id="457921"/>
    <lineage>
        <taxon>Bacteria</taxon>
        <taxon>Pseudomonadati</taxon>
        <taxon>Pseudomonadota</taxon>
        <taxon>Betaproteobacteria</taxon>
        <taxon>Burkholderiales</taxon>
        <taxon>Oxalobacteraceae</taxon>
        <taxon>Telluria group</taxon>
        <taxon>Massilia</taxon>
    </lineage>
</organism>
<dbReference type="Proteomes" id="UP001163336">
    <property type="component" value="Chromosome"/>
</dbReference>
<evidence type="ECO:0000256" key="12">
    <source>
        <dbReference type="SAM" id="MobiDB-lite"/>
    </source>
</evidence>
<accession>A0ABN6TAQ7</accession>
<sequence>MTYHYRRIQRRNPCMPASTFPRTPLALAILFAFGAPLAHAQTDSRLKADPDTVPTVVVSASALGVVSDDMITPVSSLGGGELVRVRESTLGETLANQPGINSSHFGAGASRPVIRGMDGPRVKILSDGAEVQDASTISPDHAVGFEPVLAERIEVLRGPSALAHGGGAVGGVVNILDRKIPTRVPEQGVEGSAEVRANSVAREKTGAFEVTGGSGNVAVHAEGVKRDAGEYRVGKGWAEGKRVPGSYKDSESGTVGLSWVGERGYLGAAYTKERTEYGIPGHNHEFESCHPHGDHLHCGGHDDHDDHAGHDEHGHGHDEVPVVKLDSDRWDLRGEYRNPLPGFAKARLRASLTDYRHDELEAGVVSTSFMNRAHDARVELEHDPVAGWRGVVGAQTTRRDFKTEGDEAYVPPTVTKKHAVFVTEEYKLDNWRFEAGARHEWQDIRVDSAPQRDTDARGTSVALGAVWKFQPQYSLRAGIARSHRLPTSEELYADGVHLATATYEIGNQNLGKETSNNIDVTLRKFEGDTTFSLSAFRNRVDNYIYARTLDNHDGFQLVEYAQRDAVFTGLEGELRHKFSNIVEGTLFGDYVRARFDGAADGSRNIPRIPAHRVGLRLNADWQAWHGMAELVRVGKQDKVAEYEDRTGGYTMLNLGTHYTTRIGGVPAQLYARINNLTNELAFSHTSFIKEAAPLPGRNITAGLRFLF</sequence>
<evidence type="ECO:0000256" key="8">
    <source>
        <dbReference type="ARBA" id="ARBA00023170"/>
    </source>
</evidence>
<keyword evidence="9 10" id="KW-0998">Cell outer membrane</keyword>
<evidence type="ECO:0000259" key="14">
    <source>
        <dbReference type="Pfam" id="PF00593"/>
    </source>
</evidence>
<name>A0ABN6TAQ7_9BURK</name>
<evidence type="ECO:0000256" key="1">
    <source>
        <dbReference type="ARBA" id="ARBA00004571"/>
    </source>
</evidence>
<keyword evidence="17" id="KW-1185">Reference proteome</keyword>
<reference evidence="16" key="1">
    <citation type="submission" date="2022-11" db="EMBL/GenBank/DDBJ databases">
        <title>Isolation and characterization of PLA-degrading bacterium Massilia sp. from Antarctic soil.</title>
        <authorList>
            <person name="Sato K."/>
            <person name="Gomez-Fuentes C."/>
            <person name="Ahmad S.A."/>
            <person name="Zulkharnain A."/>
        </authorList>
    </citation>
    <scope>NUCLEOTIDE SEQUENCE</scope>
    <source>
        <strain evidence="16">N-3</strain>
    </source>
</reference>